<dbReference type="PATRIC" id="fig|880071.3.peg.884"/>
<dbReference type="PROSITE" id="PS51352">
    <property type="entry name" value="THIOREDOXIN_2"/>
    <property type="match status" value="1"/>
</dbReference>
<dbReference type="EMBL" id="CP003345">
    <property type="protein sequence ID" value="AFM03360.1"/>
    <property type="molecule type" value="Genomic_DNA"/>
</dbReference>
<organism evidence="3 4">
    <name type="scientific">Bernardetia litoralis (strain ATCC 23117 / DSM 6794 / NBRC 15988 / NCIMB 1366 / Fx l1 / Sio-4)</name>
    <name type="common">Flexibacter litoralis</name>
    <dbReference type="NCBI Taxonomy" id="880071"/>
    <lineage>
        <taxon>Bacteria</taxon>
        <taxon>Pseudomonadati</taxon>
        <taxon>Bacteroidota</taxon>
        <taxon>Cytophagia</taxon>
        <taxon>Cytophagales</taxon>
        <taxon>Bernardetiaceae</taxon>
        <taxon>Bernardetia</taxon>
    </lineage>
</organism>
<dbReference type="Pfam" id="PF03190">
    <property type="entry name" value="Thioredox_DsbH"/>
    <property type="match status" value="1"/>
</dbReference>
<dbReference type="Gene3D" id="3.40.30.10">
    <property type="entry name" value="Glutaredoxin"/>
    <property type="match status" value="1"/>
</dbReference>
<dbReference type="InterPro" id="IPR004879">
    <property type="entry name" value="Ssp411-like_TRX"/>
</dbReference>
<sequence length="476" mass="56262" precursor="true">MTCNSINYSALQSFTTFSMKFKLTYFLLFLSITFSISAQNNSSNFEKSKNIVFTPLSFEKALQKAKKENKIIFIDAYTSWCKPCKLMDRNVFTDSTVASVFNQNFINLKIDMESETGKPLNSKYEVEVYPTFLFIDFEGNLNYKKEGFLNAIELKNLGQEITQLKQQQKTIQKEELQNRLYEKAKIDYQKNPCQLEFVEAYFNLIDKKEKEEIQKVQSDYVECIEKNQIFSKKEVEFLLNNLTKSRNDIAYTFYLKNKPKFEKSYGDSLLVLESYLEEIFFMDETDTLIYQIGEREKLTSQEIEEFEKITTRYTDFSKKIEKESREKGFERPIKNGFVDYLIYTTAIQFYDKHKELDKFATYLVKYNHLEKLEGYKRDIFGKINIPLRSFALYTADYLENEDKKPEAIKGLSLIWKGLIGRGYINSYADHVIAAKVFYYNKEKEEAQKVLQKLSKAKKNTFEQKVYEKLEAQINEL</sequence>
<feature type="coiled-coil region" evidence="1">
    <location>
        <begin position="154"/>
        <end position="191"/>
    </location>
</feature>
<protein>
    <submittedName>
        <fullName evidence="3">Thiol:disulfide interchange protein</fullName>
    </submittedName>
</protein>
<gene>
    <name evidence="3" type="ordered locus">Fleli_0905</name>
</gene>
<name>I4AHC5_BERLS</name>
<dbReference type="STRING" id="880071.Fleli_0905"/>
<accession>I4AHC5</accession>
<evidence type="ECO:0000259" key="2">
    <source>
        <dbReference type="PROSITE" id="PS51352"/>
    </source>
</evidence>
<dbReference type="eggNOG" id="COG4232">
    <property type="taxonomic scope" value="Bacteria"/>
</dbReference>
<dbReference type="SUPFAM" id="SSF52833">
    <property type="entry name" value="Thioredoxin-like"/>
    <property type="match status" value="1"/>
</dbReference>
<evidence type="ECO:0000256" key="1">
    <source>
        <dbReference type="SAM" id="Coils"/>
    </source>
</evidence>
<proteinExistence type="predicted"/>
<keyword evidence="1" id="KW-0175">Coiled coil</keyword>
<dbReference type="Proteomes" id="UP000006054">
    <property type="component" value="Chromosome"/>
</dbReference>
<dbReference type="InterPro" id="IPR024705">
    <property type="entry name" value="Ssp411"/>
</dbReference>
<dbReference type="PANTHER" id="PTHR42899">
    <property type="entry name" value="SPERMATOGENESIS-ASSOCIATED PROTEIN 20"/>
    <property type="match status" value="1"/>
</dbReference>
<reference evidence="4" key="1">
    <citation type="submission" date="2012-06" db="EMBL/GenBank/DDBJ databases">
        <title>The complete genome of Flexibacter litoralis DSM 6794.</title>
        <authorList>
            <person name="Lucas S."/>
            <person name="Copeland A."/>
            <person name="Lapidus A."/>
            <person name="Glavina del Rio T."/>
            <person name="Dalin E."/>
            <person name="Tice H."/>
            <person name="Bruce D."/>
            <person name="Goodwin L."/>
            <person name="Pitluck S."/>
            <person name="Peters L."/>
            <person name="Ovchinnikova G."/>
            <person name="Lu M."/>
            <person name="Kyrpides N."/>
            <person name="Mavromatis K."/>
            <person name="Ivanova N."/>
            <person name="Brettin T."/>
            <person name="Detter J.C."/>
            <person name="Han C."/>
            <person name="Larimer F."/>
            <person name="Land M."/>
            <person name="Hauser L."/>
            <person name="Markowitz V."/>
            <person name="Cheng J.-F."/>
            <person name="Hugenholtz P."/>
            <person name="Woyke T."/>
            <person name="Wu D."/>
            <person name="Spring S."/>
            <person name="Lang E."/>
            <person name="Kopitz M."/>
            <person name="Brambilla E."/>
            <person name="Klenk H.-P."/>
            <person name="Eisen J.A."/>
        </authorList>
    </citation>
    <scope>NUCLEOTIDE SEQUENCE [LARGE SCALE GENOMIC DNA]</scope>
    <source>
        <strain evidence="4">ATCC 23117 / DSM 6794 / NBRC 15988 / NCIMB 1366 / Sio-4</strain>
    </source>
</reference>
<dbReference type="PANTHER" id="PTHR42899:SF1">
    <property type="entry name" value="SPERMATOGENESIS-ASSOCIATED PROTEIN 20"/>
    <property type="match status" value="1"/>
</dbReference>
<dbReference type="KEGG" id="fli:Fleli_0905"/>
<evidence type="ECO:0000313" key="4">
    <source>
        <dbReference type="Proteomes" id="UP000006054"/>
    </source>
</evidence>
<dbReference type="AlphaFoldDB" id="I4AHC5"/>
<evidence type="ECO:0000313" key="3">
    <source>
        <dbReference type="EMBL" id="AFM03360.1"/>
    </source>
</evidence>
<dbReference type="InterPro" id="IPR013766">
    <property type="entry name" value="Thioredoxin_domain"/>
</dbReference>
<keyword evidence="4" id="KW-1185">Reference proteome</keyword>
<dbReference type="InterPro" id="IPR036249">
    <property type="entry name" value="Thioredoxin-like_sf"/>
</dbReference>
<feature type="domain" description="Thioredoxin" evidence="2">
    <location>
        <begin position="25"/>
        <end position="166"/>
    </location>
</feature>
<dbReference type="HOGENOM" id="CLU_573363_0_0_10"/>